<protein>
    <submittedName>
        <fullName evidence="1">Uncharacterized protein</fullName>
    </submittedName>
</protein>
<dbReference type="AlphaFoldDB" id="A0A1R3V834"/>
<evidence type="ECO:0000313" key="1">
    <source>
        <dbReference type="EMBL" id="SIT54525.1"/>
    </source>
</evidence>
<dbReference type="STRING" id="1631249.BQ8794_170018"/>
<sequence length="112" mass="12263">MIEVNPNGHPSGHLAICPLAYALAYTHPRPARVHVGLRYRPSGSLSASGGRPARPCVVETRGYRGVLARASYPITRANFSTKHFRATLNYFLMLSPPQCSVCRGQALSTERQ</sequence>
<dbReference type="EMBL" id="FTPD01000009">
    <property type="protein sequence ID" value="SIT54525.1"/>
    <property type="molecule type" value="Genomic_DNA"/>
</dbReference>
<proteinExistence type="predicted"/>
<accession>A0A1R3V834</accession>
<gene>
    <name evidence="1" type="ORF">BQ8794_170018</name>
</gene>
<keyword evidence="2" id="KW-1185">Reference proteome</keyword>
<dbReference type="Proteomes" id="UP000188388">
    <property type="component" value="Unassembled WGS sequence"/>
</dbReference>
<evidence type="ECO:0000313" key="2">
    <source>
        <dbReference type="Proteomes" id="UP000188388"/>
    </source>
</evidence>
<reference evidence="2" key="1">
    <citation type="submission" date="2017-01" db="EMBL/GenBank/DDBJ databases">
        <authorList>
            <person name="Brunel B."/>
        </authorList>
    </citation>
    <scope>NUCLEOTIDE SEQUENCE [LARGE SCALE GENOMIC DNA]</scope>
</reference>
<organism evidence="1 2">
    <name type="scientific">Mesorhizobium prunaredense</name>
    <dbReference type="NCBI Taxonomy" id="1631249"/>
    <lineage>
        <taxon>Bacteria</taxon>
        <taxon>Pseudomonadati</taxon>
        <taxon>Pseudomonadota</taxon>
        <taxon>Alphaproteobacteria</taxon>
        <taxon>Hyphomicrobiales</taxon>
        <taxon>Phyllobacteriaceae</taxon>
        <taxon>Mesorhizobium</taxon>
    </lineage>
</organism>
<name>A0A1R3V834_9HYPH</name>